<accession>A0A391P1M3</accession>
<evidence type="ECO:0000313" key="4">
    <source>
        <dbReference type="Proteomes" id="UP000265643"/>
    </source>
</evidence>
<sequence>MKKFNVFKVIQLALLILMTVFSVALLMQPAVKQFVFASTPATILFFVVWIILLASFIFLLIDFSLIASIKLNYHNLYGVAYSDPLSGIPNRFSCDTIIEKYHGQPLPENVGCVMIDFSNLPKINQLYDHATGNQVLKDFSEILSIAAVSVCFVGRNGGNKFLAIFEDCSPDKLQIFLDRIQDRVTQYNQAPGAIAIEYRTGIARNAEEHLEYITKLISTANARISDSSVPANSADTSVERG</sequence>
<protein>
    <recommendedName>
        <fullName evidence="2">GGDEF domain-containing protein</fullName>
    </recommendedName>
</protein>
<dbReference type="PROSITE" id="PS50887">
    <property type="entry name" value="GGDEF"/>
    <property type="match status" value="1"/>
</dbReference>
<reference evidence="4" key="1">
    <citation type="submission" date="2018-09" db="EMBL/GenBank/DDBJ databases">
        <title>Draft Genome Sequence of Mediterraneibacter sp. KCTC 15684.</title>
        <authorList>
            <person name="Kim J.S."/>
            <person name="Han K.I."/>
            <person name="Suh M.K."/>
            <person name="Lee K.C."/>
            <person name="Eom M.K."/>
            <person name="Lee J.H."/>
            <person name="Park S.H."/>
            <person name="Kang S.W."/>
            <person name="Park J.E."/>
            <person name="Oh B.S."/>
            <person name="Yu S.Y."/>
            <person name="Choi S.H."/>
            <person name="Lee D.H."/>
            <person name="Yoon H."/>
            <person name="Kim B."/>
            <person name="Yang S.J."/>
            <person name="Lee J.S."/>
        </authorList>
    </citation>
    <scope>NUCLEOTIDE SEQUENCE [LARGE SCALE GENOMIC DNA]</scope>
    <source>
        <strain evidence="4">KCTC 15684</strain>
    </source>
</reference>
<name>A0A391P1M3_9FIRM</name>
<dbReference type="SMART" id="SM00267">
    <property type="entry name" value="GGDEF"/>
    <property type="match status" value="1"/>
</dbReference>
<feature type="domain" description="GGDEF" evidence="2">
    <location>
        <begin position="108"/>
        <end position="240"/>
    </location>
</feature>
<keyword evidence="1" id="KW-0472">Membrane</keyword>
<evidence type="ECO:0000313" key="3">
    <source>
        <dbReference type="EMBL" id="GCA67335.1"/>
    </source>
</evidence>
<gene>
    <name evidence="3" type="ORF">KGMB01110_17710</name>
</gene>
<evidence type="ECO:0000259" key="2">
    <source>
        <dbReference type="PROSITE" id="PS50887"/>
    </source>
</evidence>
<organism evidence="3 4">
    <name type="scientific">Mediterraneibacter butyricigenes</name>
    <dbReference type="NCBI Taxonomy" id="2316025"/>
    <lineage>
        <taxon>Bacteria</taxon>
        <taxon>Bacillati</taxon>
        <taxon>Bacillota</taxon>
        <taxon>Clostridia</taxon>
        <taxon>Lachnospirales</taxon>
        <taxon>Lachnospiraceae</taxon>
        <taxon>Mediterraneibacter</taxon>
    </lineage>
</organism>
<dbReference type="Gene3D" id="3.30.70.270">
    <property type="match status" value="1"/>
</dbReference>
<dbReference type="Proteomes" id="UP000265643">
    <property type="component" value="Unassembled WGS sequence"/>
</dbReference>
<keyword evidence="1" id="KW-0812">Transmembrane</keyword>
<evidence type="ECO:0000256" key="1">
    <source>
        <dbReference type="SAM" id="Phobius"/>
    </source>
</evidence>
<feature type="transmembrane region" description="Helical" evidence="1">
    <location>
        <begin position="12"/>
        <end position="31"/>
    </location>
</feature>
<dbReference type="SUPFAM" id="SSF55073">
    <property type="entry name" value="Nucleotide cyclase"/>
    <property type="match status" value="1"/>
</dbReference>
<dbReference type="InterPro" id="IPR029787">
    <property type="entry name" value="Nucleotide_cyclase"/>
</dbReference>
<dbReference type="InterPro" id="IPR043128">
    <property type="entry name" value="Rev_trsase/Diguanyl_cyclase"/>
</dbReference>
<feature type="transmembrane region" description="Helical" evidence="1">
    <location>
        <begin position="43"/>
        <end position="67"/>
    </location>
</feature>
<dbReference type="AlphaFoldDB" id="A0A391P1M3"/>
<proteinExistence type="predicted"/>
<dbReference type="RefSeq" id="WP_117604024.1">
    <property type="nucleotide sequence ID" value="NZ_BHGK01000001.1"/>
</dbReference>
<dbReference type="NCBIfam" id="TIGR00254">
    <property type="entry name" value="GGDEF"/>
    <property type="match status" value="1"/>
</dbReference>
<comment type="caution">
    <text evidence="3">The sequence shown here is derived from an EMBL/GenBank/DDBJ whole genome shotgun (WGS) entry which is preliminary data.</text>
</comment>
<dbReference type="EMBL" id="BHGK01000001">
    <property type="protein sequence ID" value="GCA67335.1"/>
    <property type="molecule type" value="Genomic_DNA"/>
</dbReference>
<keyword evidence="1" id="KW-1133">Transmembrane helix</keyword>
<dbReference type="InterPro" id="IPR000160">
    <property type="entry name" value="GGDEF_dom"/>
</dbReference>
<keyword evidence="4" id="KW-1185">Reference proteome</keyword>
<dbReference type="Pfam" id="PF00990">
    <property type="entry name" value="GGDEF"/>
    <property type="match status" value="1"/>
</dbReference>